<evidence type="ECO:0000313" key="2">
    <source>
        <dbReference type="Proteomes" id="UP000276953"/>
    </source>
</evidence>
<dbReference type="AlphaFoldDB" id="A0A3S0QG57"/>
<protein>
    <submittedName>
        <fullName evidence="1">Uncharacterized protein</fullName>
    </submittedName>
</protein>
<sequence>MGTAAMKFTFEEFLEGGGAVYLEPFWSGTKPQGKYPHGVIINAKGESPDVMLAQWEDADNNVISKTLKFGSSVYLNVYTSALYGNNIKVQLKDKDKIIRLITLGLTNADDDLYAVEYLNNNAEERTNEDISKQGTYFERAVSVHDAKRHHPLQKRPSYRGGWQQIRRCSCNKINIQKSKFVVFIDPLWQTMGGNLWKSILWYIIIKSLGGRKSFRNAF</sequence>
<comment type="caution">
    <text evidence="1">The sequence shown here is derived from an EMBL/GenBank/DDBJ whole genome shotgun (WGS) entry which is preliminary data.</text>
</comment>
<accession>A0A3S0QG57</accession>
<name>A0A3S0QG57_9FLAO</name>
<organism evidence="1 2">
    <name type="scientific">Chryseobacterium arthrosphaerae</name>
    <dbReference type="NCBI Taxonomy" id="651561"/>
    <lineage>
        <taxon>Bacteria</taxon>
        <taxon>Pseudomonadati</taxon>
        <taxon>Bacteroidota</taxon>
        <taxon>Flavobacteriia</taxon>
        <taxon>Flavobacteriales</taxon>
        <taxon>Weeksellaceae</taxon>
        <taxon>Chryseobacterium group</taxon>
        <taxon>Chryseobacterium</taxon>
    </lineage>
</organism>
<gene>
    <name evidence="1" type="ORF">EJ377_22630</name>
</gene>
<dbReference type="Proteomes" id="UP000276953">
    <property type="component" value="Unassembled WGS sequence"/>
</dbReference>
<dbReference type="EMBL" id="RYFC01000003">
    <property type="protein sequence ID" value="RTZ46739.1"/>
    <property type="molecule type" value="Genomic_DNA"/>
</dbReference>
<proteinExistence type="predicted"/>
<evidence type="ECO:0000313" key="1">
    <source>
        <dbReference type="EMBL" id="RTZ46739.1"/>
    </source>
</evidence>
<reference evidence="1 2" key="1">
    <citation type="submission" date="2018-12" db="EMBL/GenBank/DDBJ databases">
        <title>Draft Genome Sequence of Chryseobacterium arthrosphaerae strain ED882-96 Isolated from the Blood of a Patient with Liver Cirrhosis in Taiwan.</title>
        <authorList>
            <person name="Lin J.-N."/>
            <person name="Lai C.-H."/>
            <person name="Yang C.-H."/>
            <person name="Huang Y.-H."/>
        </authorList>
    </citation>
    <scope>NUCLEOTIDE SEQUENCE [LARGE SCALE GENOMIC DNA]</scope>
    <source>
        <strain evidence="1 2">ED882-96</strain>
    </source>
</reference>